<evidence type="ECO:0000313" key="1">
    <source>
        <dbReference type="EMBL" id="KAK5924982.1"/>
    </source>
</evidence>
<protein>
    <submittedName>
        <fullName evidence="1">Uncharacterized protein</fullName>
    </submittedName>
</protein>
<sequence>MLFDRSSPERSFRHWSERVDGLLCGRLMCVYSNPSVLQLCTIGADLLLNLSSLPPKVDHRKNPLLIHIFINYSAMDRDHVHPLRFKEM</sequence>
<accession>A0AAN8HRI4</accession>
<organism evidence="1 2">
    <name type="scientific">Champsocephalus gunnari</name>
    <name type="common">Mackerel icefish</name>
    <dbReference type="NCBI Taxonomy" id="52237"/>
    <lineage>
        <taxon>Eukaryota</taxon>
        <taxon>Metazoa</taxon>
        <taxon>Chordata</taxon>
        <taxon>Craniata</taxon>
        <taxon>Vertebrata</taxon>
        <taxon>Euteleostomi</taxon>
        <taxon>Actinopterygii</taxon>
        <taxon>Neopterygii</taxon>
        <taxon>Teleostei</taxon>
        <taxon>Neoteleostei</taxon>
        <taxon>Acanthomorphata</taxon>
        <taxon>Eupercaria</taxon>
        <taxon>Perciformes</taxon>
        <taxon>Notothenioidei</taxon>
        <taxon>Channichthyidae</taxon>
        <taxon>Champsocephalus</taxon>
    </lineage>
</organism>
<name>A0AAN8HRI4_CHAGU</name>
<dbReference type="AlphaFoldDB" id="A0AAN8HRI4"/>
<keyword evidence="2" id="KW-1185">Reference proteome</keyword>
<dbReference type="Proteomes" id="UP001331515">
    <property type="component" value="Unassembled WGS sequence"/>
</dbReference>
<gene>
    <name evidence="1" type="ORF">CgunFtcFv8_017547</name>
</gene>
<proteinExistence type="predicted"/>
<dbReference type="EMBL" id="JAURVH010001520">
    <property type="protein sequence ID" value="KAK5924982.1"/>
    <property type="molecule type" value="Genomic_DNA"/>
</dbReference>
<reference evidence="1 2" key="1">
    <citation type="journal article" date="2023" name="Mol. Biol. Evol.">
        <title>Genomics of Secondarily Temperate Adaptation in the Only Non-Antarctic Icefish.</title>
        <authorList>
            <person name="Rivera-Colon A.G."/>
            <person name="Rayamajhi N."/>
            <person name="Minhas B.F."/>
            <person name="Madrigal G."/>
            <person name="Bilyk K.T."/>
            <person name="Yoon V."/>
            <person name="Hune M."/>
            <person name="Gregory S."/>
            <person name="Cheng C.H.C."/>
            <person name="Catchen J.M."/>
        </authorList>
    </citation>
    <scope>NUCLEOTIDE SEQUENCE [LARGE SCALE GENOMIC DNA]</scope>
    <source>
        <tissue evidence="1">White muscle</tissue>
    </source>
</reference>
<comment type="caution">
    <text evidence="1">The sequence shown here is derived from an EMBL/GenBank/DDBJ whole genome shotgun (WGS) entry which is preliminary data.</text>
</comment>
<evidence type="ECO:0000313" key="2">
    <source>
        <dbReference type="Proteomes" id="UP001331515"/>
    </source>
</evidence>